<evidence type="ECO:0000313" key="4">
    <source>
        <dbReference type="Proteomes" id="UP001157914"/>
    </source>
</evidence>
<keyword evidence="1" id="KW-1133">Transmembrane helix</keyword>
<keyword evidence="1" id="KW-0812">Transmembrane</keyword>
<dbReference type="PANTHER" id="PTHR36698">
    <property type="entry name" value="BLL5892 PROTEIN"/>
    <property type="match status" value="1"/>
</dbReference>
<dbReference type="EMBL" id="FXTT01000001">
    <property type="protein sequence ID" value="SMP03339.1"/>
    <property type="molecule type" value="Genomic_DNA"/>
</dbReference>
<dbReference type="Pfam" id="PF02470">
    <property type="entry name" value="MlaD"/>
    <property type="match status" value="1"/>
</dbReference>
<organism evidence="3 4">
    <name type="scientific">Roseibium denhamense</name>
    <dbReference type="NCBI Taxonomy" id="76305"/>
    <lineage>
        <taxon>Bacteria</taxon>
        <taxon>Pseudomonadati</taxon>
        <taxon>Pseudomonadota</taxon>
        <taxon>Alphaproteobacteria</taxon>
        <taxon>Hyphomicrobiales</taxon>
        <taxon>Stappiaceae</taxon>
        <taxon>Roseibium</taxon>
    </lineage>
</organism>
<protein>
    <submittedName>
        <fullName evidence="3">Phospholipid/cholesterol/gamma-HCH transport system substrate-binding protein</fullName>
    </submittedName>
</protein>
<dbReference type="InterPro" id="IPR003399">
    <property type="entry name" value="Mce/MlaD"/>
</dbReference>
<accession>A0ABY1N920</accession>
<dbReference type="PANTHER" id="PTHR36698:SF2">
    <property type="entry name" value="MCE_MLAD DOMAIN-CONTAINING PROTEIN"/>
    <property type="match status" value="1"/>
</dbReference>
<evidence type="ECO:0000256" key="1">
    <source>
        <dbReference type="SAM" id="Phobius"/>
    </source>
</evidence>
<gene>
    <name evidence="3" type="ORF">SAMN06265374_0535</name>
</gene>
<keyword evidence="1" id="KW-0472">Membrane</keyword>
<sequence length="664" mass="70106">METRANYILIGAFMVATLIGAFGFVYWLAVTAESRQNVEVKILYPGPVTGLPVGGQVLFNGIRVGDVKSLDFAPGDPTKVVATVGIRPSTPLREDTKATLNFTGLTGVAYVDLSGGTSDSPLLLGQNNGKIPVIEADRSFFDDIVDGARDVLKRADSTMKTVDDLLKENSPAIAQTIQNVETFSGALASNSDGVEDFMASIGRASDAFSSLSGRMEGLVEEGERLLAAVPSDKVTLIVDDLSKFSESLGKAGDDIDLLMSDAQSAAQELEDFTKRLNEGFGHVQGIVQAVKPEDIEKVMAGAASLGALLEERTDDIDRLIVSTSETMQNVNEIVSIVQEREGAITDILEGSRDVVLKVDGIVTRGVEIAAAIDPLQIEGVVNSVSAFAEGLNLSLERVDAIVDSVDPDKVGQAVDGVTAVIDNINNQQSQINEIIASTKSTVQNFEAVSATVRGQDDRIAALITDVQAAAERFAATLGTADDLLQAIDPARVANIVGSVETAAAGLSNPEDGIPAILQSARTAADNVQQMTEDLSKRTPDVDQIITDAKQMTATLNSTSVRVESLIEKVSEMVDGDGEGLIKEATLAAQAIRKVAVAFESRADSIAGGLSKFATQGSADFASALAQVNRTLVSIQRAAESFERSPNRVIFGGEDVPTYNGARRR</sequence>
<evidence type="ECO:0000259" key="2">
    <source>
        <dbReference type="Pfam" id="PF02470"/>
    </source>
</evidence>
<dbReference type="SUPFAM" id="SSF58104">
    <property type="entry name" value="Methyl-accepting chemotaxis protein (MCP) signaling domain"/>
    <property type="match status" value="1"/>
</dbReference>
<proteinExistence type="predicted"/>
<reference evidence="3 4" key="1">
    <citation type="submission" date="2017-05" db="EMBL/GenBank/DDBJ databases">
        <authorList>
            <person name="Varghese N."/>
            <person name="Submissions S."/>
        </authorList>
    </citation>
    <scope>NUCLEOTIDE SEQUENCE [LARGE SCALE GENOMIC DNA]</scope>
    <source>
        <strain evidence="3 4">DSM 15949</strain>
    </source>
</reference>
<dbReference type="Gene3D" id="1.20.58.60">
    <property type="match status" value="1"/>
</dbReference>
<keyword evidence="4" id="KW-1185">Reference proteome</keyword>
<dbReference type="RefSeq" id="WP_155190825.1">
    <property type="nucleotide sequence ID" value="NZ_BAAAEA010000001.1"/>
</dbReference>
<feature type="domain" description="Mce/MlaD" evidence="2">
    <location>
        <begin position="48"/>
        <end position="116"/>
    </location>
</feature>
<feature type="transmembrane region" description="Helical" evidence="1">
    <location>
        <begin position="7"/>
        <end position="29"/>
    </location>
</feature>
<name>A0ABY1N920_9HYPH</name>
<comment type="caution">
    <text evidence="3">The sequence shown here is derived from an EMBL/GenBank/DDBJ whole genome shotgun (WGS) entry which is preliminary data.</text>
</comment>
<dbReference type="Proteomes" id="UP001157914">
    <property type="component" value="Unassembled WGS sequence"/>
</dbReference>
<evidence type="ECO:0000313" key="3">
    <source>
        <dbReference type="EMBL" id="SMP03339.1"/>
    </source>
</evidence>